<name>A0A811PWW4_9POAL</name>
<evidence type="ECO:0000313" key="2">
    <source>
        <dbReference type="Proteomes" id="UP000604825"/>
    </source>
</evidence>
<comment type="caution">
    <text evidence="1">The sequence shown here is derived from an EMBL/GenBank/DDBJ whole genome shotgun (WGS) entry which is preliminary data.</text>
</comment>
<protein>
    <submittedName>
        <fullName evidence="1">Uncharacterized protein</fullName>
    </submittedName>
</protein>
<proteinExistence type="predicted"/>
<sequence>MTMHSNIQSTEYKPCNYAREYMVKNLIHCSAQYRPRNPTSVTESNPTVSFHRTACTLLPGRRHLDPLPKDQCPYDQDRHCVEQPEGIDEGARKMNSGSQVTARGWWWWLEREELLQNSLVVLAARPAIREWHRGRGRRAMAQWLAAFGLFKVARGVWRWDCRRWPMAARPRQPHAAEQEIYE</sequence>
<organism evidence="1 2">
    <name type="scientific">Miscanthus lutarioriparius</name>
    <dbReference type="NCBI Taxonomy" id="422564"/>
    <lineage>
        <taxon>Eukaryota</taxon>
        <taxon>Viridiplantae</taxon>
        <taxon>Streptophyta</taxon>
        <taxon>Embryophyta</taxon>
        <taxon>Tracheophyta</taxon>
        <taxon>Spermatophyta</taxon>
        <taxon>Magnoliopsida</taxon>
        <taxon>Liliopsida</taxon>
        <taxon>Poales</taxon>
        <taxon>Poaceae</taxon>
        <taxon>PACMAD clade</taxon>
        <taxon>Panicoideae</taxon>
        <taxon>Andropogonodae</taxon>
        <taxon>Andropogoneae</taxon>
        <taxon>Saccharinae</taxon>
        <taxon>Miscanthus</taxon>
    </lineage>
</organism>
<dbReference type="Proteomes" id="UP000604825">
    <property type="component" value="Unassembled WGS sequence"/>
</dbReference>
<evidence type="ECO:0000313" key="1">
    <source>
        <dbReference type="EMBL" id="CAD6248063.1"/>
    </source>
</evidence>
<accession>A0A811PWW4</accession>
<reference evidence="1" key="1">
    <citation type="submission" date="2020-10" db="EMBL/GenBank/DDBJ databases">
        <authorList>
            <person name="Han B."/>
            <person name="Lu T."/>
            <person name="Zhao Q."/>
            <person name="Huang X."/>
            <person name="Zhao Y."/>
        </authorList>
    </citation>
    <scope>NUCLEOTIDE SEQUENCE</scope>
</reference>
<dbReference type="EMBL" id="CAJGYO010000007">
    <property type="protein sequence ID" value="CAD6248063.1"/>
    <property type="molecule type" value="Genomic_DNA"/>
</dbReference>
<dbReference type="AlphaFoldDB" id="A0A811PWW4"/>
<keyword evidence="2" id="KW-1185">Reference proteome</keyword>
<gene>
    <name evidence="1" type="ORF">NCGR_LOCUS32225</name>
</gene>